<dbReference type="EMBL" id="FOMS01000011">
    <property type="protein sequence ID" value="SFE55126.1"/>
    <property type="molecule type" value="Genomic_DNA"/>
</dbReference>
<dbReference type="CDD" id="cd01822">
    <property type="entry name" value="Lysophospholipase_L1_like"/>
    <property type="match status" value="1"/>
</dbReference>
<keyword evidence="4" id="KW-1185">Reference proteome</keyword>
<dbReference type="GO" id="GO:0004622">
    <property type="term" value="F:phosphatidylcholine lysophospholipase activity"/>
    <property type="evidence" value="ECO:0007669"/>
    <property type="project" value="TreeGrafter"/>
</dbReference>
<feature type="domain" description="SGNH hydrolase-type esterase" evidence="2">
    <location>
        <begin position="36"/>
        <end position="202"/>
    </location>
</feature>
<protein>
    <submittedName>
        <fullName evidence="3">Acyl-CoA thioesterase-1</fullName>
    </submittedName>
</protein>
<dbReference type="SUPFAM" id="SSF52266">
    <property type="entry name" value="SGNH hydrolase"/>
    <property type="match status" value="1"/>
</dbReference>
<evidence type="ECO:0000313" key="4">
    <source>
        <dbReference type="Proteomes" id="UP000325289"/>
    </source>
</evidence>
<evidence type="ECO:0000256" key="1">
    <source>
        <dbReference type="SAM" id="SignalP"/>
    </source>
</evidence>
<feature type="signal peptide" evidence="1">
    <location>
        <begin position="1"/>
        <end position="28"/>
    </location>
</feature>
<keyword evidence="1" id="KW-0732">Signal</keyword>
<dbReference type="InterPro" id="IPR013830">
    <property type="entry name" value="SGNH_hydro"/>
</dbReference>
<organism evidence="3 4">
    <name type="scientific">Roseivivax sediminis</name>
    <dbReference type="NCBI Taxonomy" id="936889"/>
    <lineage>
        <taxon>Bacteria</taxon>
        <taxon>Pseudomonadati</taxon>
        <taxon>Pseudomonadota</taxon>
        <taxon>Alphaproteobacteria</taxon>
        <taxon>Rhodobacterales</taxon>
        <taxon>Roseobacteraceae</taxon>
        <taxon>Roseivivax</taxon>
    </lineage>
</organism>
<dbReference type="PANTHER" id="PTHR30383:SF24">
    <property type="entry name" value="THIOESTERASE 1_PROTEASE 1_LYSOPHOSPHOLIPASE L1"/>
    <property type="match status" value="1"/>
</dbReference>
<dbReference type="Pfam" id="PF13472">
    <property type="entry name" value="Lipase_GDSL_2"/>
    <property type="match status" value="1"/>
</dbReference>
<sequence length="220" mass="23335">MERLTRYGALLRRSKAALVLLVLAPAAAAEPLELVAMGDSLTQGYGLPESDGFVPQLEAWLTGRGHDVDVINAGVSGDTSAGGLSRVEWSLSEDTDAMIVALGGNDLLRGIEPRVTRENLTGILEAAAERDLPVLLAGLTAPGNYGASYKQEFEAIYPDLAEEYDARLFADFLGPLRDGDDPASMQDYMQQDGIHPNARGVARIVEAIGPEVEALLGAAD</sequence>
<name>A0A1I2BG76_9RHOB</name>
<dbReference type="InterPro" id="IPR036514">
    <property type="entry name" value="SGNH_hydro_sf"/>
</dbReference>
<accession>A0A1I2BG76</accession>
<gene>
    <name evidence="3" type="ORF">SAMN04515678_11136</name>
</gene>
<feature type="chain" id="PRO_5009302111" evidence="1">
    <location>
        <begin position="29"/>
        <end position="220"/>
    </location>
</feature>
<dbReference type="AlphaFoldDB" id="A0A1I2BG76"/>
<evidence type="ECO:0000313" key="3">
    <source>
        <dbReference type="EMBL" id="SFE55126.1"/>
    </source>
</evidence>
<reference evidence="3 4" key="1">
    <citation type="submission" date="2016-10" db="EMBL/GenBank/DDBJ databases">
        <authorList>
            <person name="Varghese N."/>
            <person name="Submissions S."/>
        </authorList>
    </citation>
    <scope>NUCLEOTIDE SEQUENCE [LARGE SCALE GENOMIC DNA]</scope>
    <source>
        <strain evidence="4">YIM D21,KCTC 23444,ACCC 10710</strain>
    </source>
</reference>
<dbReference type="RefSeq" id="WP_188129722.1">
    <property type="nucleotide sequence ID" value="NZ_FOMS01000011.1"/>
</dbReference>
<evidence type="ECO:0000259" key="2">
    <source>
        <dbReference type="Pfam" id="PF13472"/>
    </source>
</evidence>
<dbReference type="InterPro" id="IPR051532">
    <property type="entry name" value="Ester_Hydrolysis_Enzymes"/>
</dbReference>
<dbReference type="Gene3D" id="3.40.50.1110">
    <property type="entry name" value="SGNH hydrolase"/>
    <property type="match status" value="1"/>
</dbReference>
<dbReference type="PANTHER" id="PTHR30383">
    <property type="entry name" value="THIOESTERASE 1/PROTEASE 1/LYSOPHOSPHOLIPASE L1"/>
    <property type="match status" value="1"/>
</dbReference>
<dbReference type="Proteomes" id="UP000325289">
    <property type="component" value="Unassembled WGS sequence"/>
</dbReference>
<proteinExistence type="predicted"/>